<dbReference type="Gene3D" id="3.30.70.1490">
    <property type="entry name" value="Cysteine protease Prp"/>
    <property type="match status" value="1"/>
</dbReference>
<dbReference type="InterPro" id="IPR036764">
    <property type="entry name" value="Peptidase_Prp_sf"/>
</dbReference>
<keyword evidence="1" id="KW-0690">Ribosome biogenesis</keyword>
<dbReference type="Proteomes" id="UP000266262">
    <property type="component" value="Unassembled WGS sequence"/>
</dbReference>
<evidence type="ECO:0000313" key="10">
    <source>
        <dbReference type="Proteomes" id="UP000266262"/>
    </source>
</evidence>
<comment type="similarity">
    <text evidence="5">Belongs to the Prp family.</text>
</comment>
<dbReference type="GO" id="GO:0006508">
    <property type="term" value="P:proteolysis"/>
    <property type="evidence" value="ECO:0007669"/>
    <property type="project" value="UniProtKB-KW"/>
</dbReference>
<keyword evidence="4" id="KW-0788">Thiol protease</keyword>
<organism evidence="7 9">
    <name type="scientific">Dialister pneumosintes</name>
    <dbReference type="NCBI Taxonomy" id="39950"/>
    <lineage>
        <taxon>Bacteria</taxon>
        <taxon>Bacillati</taxon>
        <taxon>Bacillota</taxon>
        <taxon>Negativicutes</taxon>
        <taxon>Veillonellales</taxon>
        <taxon>Veillonellaceae</taxon>
        <taxon>Dialister</taxon>
    </lineage>
</organism>
<dbReference type="RefSeq" id="WP_069176978.1">
    <property type="nucleotide sequence ID" value="NZ_CP017037.1"/>
</dbReference>
<dbReference type="STRING" id="39950.BCB69_03060"/>
<sequence>MITVETWSKPEAFISKFRITGHAEAEDEQLGYDLVCASVSSIALTAAFGIKNVLHKQGVYKSDSGYLLVDLGKESDSYTEVIIQTMLNGLTEVQKQFPERIIMKNHRR</sequence>
<evidence type="ECO:0000313" key="9">
    <source>
        <dbReference type="Proteomes" id="UP000094757"/>
    </source>
</evidence>
<dbReference type="SUPFAM" id="SSF118010">
    <property type="entry name" value="TM1457-like"/>
    <property type="match status" value="1"/>
</dbReference>
<reference evidence="7" key="1">
    <citation type="submission" date="2016-08" db="EMBL/GenBank/DDBJ databases">
        <authorList>
            <person name="Seilhamer J.J."/>
        </authorList>
    </citation>
    <scope>NUCLEOTIDE SEQUENCE [LARGE SCALE GENOMIC DNA]</scope>
    <source>
        <strain evidence="7">F0677</strain>
    </source>
</reference>
<dbReference type="AlphaFoldDB" id="A0A1B3WDJ0"/>
<dbReference type="KEGG" id="dpn:BCB69_03060"/>
<dbReference type="PANTHER" id="PTHR39178:SF1">
    <property type="entry name" value="RIBOSOMAL-PROCESSING CYSTEINE PROTEASE PRP"/>
    <property type="match status" value="1"/>
</dbReference>
<gene>
    <name evidence="7" type="ORF">BCB69_03060</name>
    <name evidence="8" type="ORF">DX915_00135</name>
</gene>
<dbReference type="Pfam" id="PF04327">
    <property type="entry name" value="Peptidase_Prp"/>
    <property type="match status" value="1"/>
</dbReference>
<keyword evidence="10" id="KW-1185">Reference proteome</keyword>
<dbReference type="Proteomes" id="UP000094757">
    <property type="component" value="Chromosome"/>
</dbReference>
<evidence type="ECO:0000256" key="3">
    <source>
        <dbReference type="ARBA" id="ARBA00022801"/>
    </source>
</evidence>
<reference evidence="8 10" key="3">
    <citation type="submission" date="2018-08" db="EMBL/GenBank/DDBJ databases">
        <title>Draft genome sequence of Dialister pneumosintes KCOM 1685.</title>
        <authorList>
            <person name="Kook J.-K."/>
            <person name="Park S.-N."/>
            <person name="Lim Y.K."/>
        </authorList>
    </citation>
    <scope>NUCLEOTIDE SEQUENCE [LARGE SCALE GENOMIC DNA]</scope>
    <source>
        <strain evidence="8 10">KCOM 1685</strain>
    </source>
</reference>
<evidence type="ECO:0000256" key="5">
    <source>
        <dbReference type="ARBA" id="ARBA00044503"/>
    </source>
</evidence>
<reference evidence="9" key="2">
    <citation type="submission" date="2016-08" db="EMBL/GenBank/DDBJ databases">
        <authorList>
            <person name="Holder M.E."/>
            <person name="Ajami N.J."/>
            <person name="Petrosino J.F."/>
        </authorList>
    </citation>
    <scope>NUCLEOTIDE SEQUENCE [LARGE SCALE GENOMIC DNA]</scope>
    <source>
        <strain evidence="9">F0677</strain>
    </source>
</reference>
<dbReference type="InterPro" id="IPR007422">
    <property type="entry name" value="Peptidase_Prp"/>
</dbReference>
<dbReference type="EMBL" id="CP017037">
    <property type="protein sequence ID" value="AOH39036.1"/>
    <property type="molecule type" value="Genomic_DNA"/>
</dbReference>
<dbReference type="PANTHER" id="PTHR39178">
    <property type="entry name" value="HYPOTHETICAL RIBOSOME-ASSOCIATED PROTEIN"/>
    <property type="match status" value="1"/>
</dbReference>
<dbReference type="GO" id="GO:0042254">
    <property type="term" value="P:ribosome biogenesis"/>
    <property type="evidence" value="ECO:0007669"/>
    <property type="project" value="UniProtKB-KW"/>
</dbReference>
<protein>
    <recommendedName>
        <fullName evidence="6">Ribosomal processing cysteine protease Prp</fullName>
    </recommendedName>
</protein>
<evidence type="ECO:0000256" key="2">
    <source>
        <dbReference type="ARBA" id="ARBA00022670"/>
    </source>
</evidence>
<evidence type="ECO:0000256" key="1">
    <source>
        <dbReference type="ARBA" id="ARBA00022517"/>
    </source>
</evidence>
<accession>A0A1B3WDJ0</accession>
<evidence type="ECO:0000313" key="8">
    <source>
        <dbReference type="EMBL" id="RID93993.1"/>
    </source>
</evidence>
<evidence type="ECO:0000313" key="7">
    <source>
        <dbReference type="EMBL" id="AOH39036.1"/>
    </source>
</evidence>
<keyword evidence="2 8" id="KW-0645">Protease</keyword>
<keyword evidence="3" id="KW-0378">Hydrolase</keyword>
<proteinExistence type="inferred from homology"/>
<evidence type="ECO:0000256" key="4">
    <source>
        <dbReference type="ARBA" id="ARBA00022807"/>
    </source>
</evidence>
<dbReference type="EMBL" id="QWKU01000001">
    <property type="protein sequence ID" value="RID93993.1"/>
    <property type="molecule type" value="Genomic_DNA"/>
</dbReference>
<dbReference type="GO" id="GO:0008234">
    <property type="term" value="F:cysteine-type peptidase activity"/>
    <property type="evidence" value="ECO:0007669"/>
    <property type="project" value="UniProtKB-KW"/>
</dbReference>
<dbReference type="OrthoDB" id="48998at2"/>
<evidence type="ECO:0000256" key="6">
    <source>
        <dbReference type="ARBA" id="ARBA00044538"/>
    </source>
</evidence>
<name>A0A1B3WDJ0_9FIRM</name>
<dbReference type="CDD" id="cd16332">
    <property type="entry name" value="Prp-like"/>
    <property type="match status" value="1"/>
</dbReference>